<evidence type="ECO:0000256" key="2">
    <source>
        <dbReference type="SAM" id="Phobius"/>
    </source>
</evidence>
<keyword evidence="2" id="KW-0812">Transmembrane</keyword>
<feature type="region of interest" description="Disordered" evidence="1">
    <location>
        <begin position="38"/>
        <end position="72"/>
    </location>
</feature>
<proteinExistence type="predicted"/>
<reference evidence="4" key="1">
    <citation type="submission" date="2016-11" db="UniProtKB">
        <authorList>
            <consortium name="WormBaseParasite"/>
        </authorList>
    </citation>
    <scope>IDENTIFICATION</scope>
</reference>
<protein>
    <submittedName>
        <fullName evidence="4">C-type lectin domain-containing protein</fullName>
    </submittedName>
</protein>
<keyword evidence="2" id="KW-0472">Membrane</keyword>
<evidence type="ECO:0000256" key="1">
    <source>
        <dbReference type="SAM" id="MobiDB-lite"/>
    </source>
</evidence>
<dbReference type="AlphaFoldDB" id="A0A1I8AQM3"/>
<keyword evidence="2" id="KW-1133">Transmembrane helix</keyword>
<organism evidence="3 4">
    <name type="scientific">Steinernema glaseri</name>
    <dbReference type="NCBI Taxonomy" id="37863"/>
    <lineage>
        <taxon>Eukaryota</taxon>
        <taxon>Metazoa</taxon>
        <taxon>Ecdysozoa</taxon>
        <taxon>Nematoda</taxon>
        <taxon>Chromadorea</taxon>
        <taxon>Rhabditida</taxon>
        <taxon>Tylenchina</taxon>
        <taxon>Panagrolaimomorpha</taxon>
        <taxon>Strongyloidoidea</taxon>
        <taxon>Steinernematidae</taxon>
        <taxon>Steinernema</taxon>
    </lineage>
</organism>
<sequence>MCSTGYEESCTKCFKALQWSVWRDRDCAVERQLHKRQPLPPTMDCSADDPQNEVQEAQIRRRRTPSPLKPRSWRNPEIRSDLILNGELCAAILLIAAFVMFAMSAWETNLDMLQKKLSEKSGEDGKLCTSSATPPCSDDRFSHWNPSDSLPTECVLVNTNLIANLAPVHCCNATENGCPCGYKRLPDSARCFTLVNANWTEIDGTEFLCPNDGYLAEEDLTESEVSFVIGLSDSEKAIVLDLPKYEDPVYEDRGNSTENEDFEETEEEMPVFLRLEADLAEGVEVVCENAAWTGAEWWVGDDVTA</sequence>
<dbReference type="WBParaSite" id="L893_g7876.t1">
    <property type="protein sequence ID" value="L893_g7876.t1"/>
    <property type="gene ID" value="L893_g7876"/>
</dbReference>
<accession>A0A1I8AQM3</accession>
<evidence type="ECO:0000313" key="4">
    <source>
        <dbReference type="WBParaSite" id="L893_g7876.t1"/>
    </source>
</evidence>
<feature type="transmembrane region" description="Helical" evidence="2">
    <location>
        <begin position="82"/>
        <end position="106"/>
    </location>
</feature>
<dbReference type="Proteomes" id="UP000095287">
    <property type="component" value="Unplaced"/>
</dbReference>
<keyword evidence="3" id="KW-1185">Reference proteome</keyword>
<name>A0A1I8AQM3_9BILA</name>
<evidence type="ECO:0000313" key="3">
    <source>
        <dbReference type="Proteomes" id="UP000095287"/>
    </source>
</evidence>